<name>A0A318TIF6_9BRAD</name>
<keyword evidence="3" id="KW-1185">Reference proteome</keyword>
<feature type="compositionally biased region" description="Basic and acidic residues" evidence="1">
    <location>
        <begin position="24"/>
        <end position="34"/>
    </location>
</feature>
<protein>
    <submittedName>
        <fullName evidence="2">Uncharacterized protein</fullName>
    </submittedName>
</protein>
<sequence length="41" mass="4894">MPRAHRDPRSKFLNGEPLMKMRTHPIEQRAEPASRRLQLQL</sequence>
<dbReference type="AlphaFoldDB" id="A0A318TIF6"/>
<feature type="region of interest" description="Disordered" evidence="1">
    <location>
        <begin position="1"/>
        <end position="41"/>
    </location>
</feature>
<proteinExistence type="predicted"/>
<gene>
    <name evidence="2" type="ORF">BJ122_10681</name>
</gene>
<evidence type="ECO:0000313" key="2">
    <source>
        <dbReference type="EMBL" id="PYF03590.1"/>
    </source>
</evidence>
<comment type="caution">
    <text evidence="2">The sequence shown here is derived from an EMBL/GenBank/DDBJ whole genome shotgun (WGS) entry which is preliminary data.</text>
</comment>
<accession>A0A318TIF6</accession>
<evidence type="ECO:0000256" key="1">
    <source>
        <dbReference type="SAM" id="MobiDB-lite"/>
    </source>
</evidence>
<organism evidence="2 3">
    <name type="scientific">Rhodopseudomonas faecalis</name>
    <dbReference type="NCBI Taxonomy" id="99655"/>
    <lineage>
        <taxon>Bacteria</taxon>
        <taxon>Pseudomonadati</taxon>
        <taxon>Pseudomonadota</taxon>
        <taxon>Alphaproteobacteria</taxon>
        <taxon>Hyphomicrobiales</taxon>
        <taxon>Nitrobacteraceae</taxon>
        <taxon>Rhodopseudomonas</taxon>
    </lineage>
</organism>
<evidence type="ECO:0000313" key="3">
    <source>
        <dbReference type="Proteomes" id="UP000248148"/>
    </source>
</evidence>
<reference evidence="2 3" key="1">
    <citation type="submission" date="2018-06" db="EMBL/GenBank/DDBJ databases">
        <title>Genomic Encyclopedia of Archaeal and Bacterial Type Strains, Phase II (KMG-II): from individual species to whole genera.</title>
        <authorList>
            <person name="Goeker M."/>
        </authorList>
    </citation>
    <scope>NUCLEOTIDE SEQUENCE [LARGE SCALE GENOMIC DNA]</scope>
    <source>
        <strain evidence="2 3">JCM 11668</strain>
    </source>
</reference>
<dbReference type="EMBL" id="QJTI01000006">
    <property type="protein sequence ID" value="PYF03590.1"/>
    <property type="molecule type" value="Genomic_DNA"/>
</dbReference>
<dbReference type="Proteomes" id="UP000248148">
    <property type="component" value="Unassembled WGS sequence"/>
</dbReference>
<feature type="compositionally biased region" description="Basic and acidic residues" evidence="1">
    <location>
        <begin position="1"/>
        <end position="10"/>
    </location>
</feature>